<dbReference type="SUPFAM" id="SSF144091">
    <property type="entry name" value="Rhomboid-like"/>
    <property type="match status" value="1"/>
</dbReference>
<protein>
    <submittedName>
        <fullName evidence="9">Rhomboid family protein</fullName>
    </submittedName>
</protein>
<gene>
    <name evidence="9" type="ORF">NPD5_1690</name>
</gene>
<dbReference type="STRING" id="413999.CBO0398"/>
<dbReference type="PANTHER" id="PTHR43731">
    <property type="entry name" value="RHOMBOID PROTEASE"/>
    <property type="match status" value="1"/>
</dbReference>
<feature type="transmembrane region" description="Helical" evidence="7">
    <location>
        <begin position="241"/>
        <end position="259"/>
    </location>
</feature>
<keyword evidence="3 7" id="KW-0812">Transmembrane</keyword>
<evidence type="ECO:0000313" key="9">
    <source>
        <dbReference type="EMBL" id="APH13687.1"/>
    </source>
</evidence>
<name>A0A1L3NC47_CLOSG</name>
<dbReference type="InterPro" id="IPR022764">
    <property type="entry name" value="Peptidase_S54_rhomboid_dom"/>
</dbReference>
<keyword evidence="4" id="KW-0378">Hydrolase</keyword>
<evidence type="ECO:0000256" key="7">
    <source>
        <dbReference type="SAM" id="Phobius"/>
    </source>
</evidence>
<proteinExistence type="inferred from homology"/>
<dbReference type="GO" id="GO:0016020">
    <property type="term" value="C:membrane"/>
    <property type="evidence" value="ECO:0007669"/>
    <property type="project" value="UniProtKB-SubCell"/>
</dbReference>
<dbReference type="PANTHER" id="PTHR43731:SF14">
    <property type="entry name" value="PRESENILIN-ASSOCIATED RHOMBOID-LIKE PROTEIN, MITOCHONDRIAL"/>
    <property type="match status" value="1"/>
</dbReference>
<dbReference type="InterPro" id="IPR050925">
    <property type="entry name" value="Rhomboid_protease_S54"/>
</dbReference>
<evidence type="ECO:0000256" key="3">
    <source>
        <dbReference type="ARBA" id="ARBA00022692"/>
    </source>
</evidence>
<dbReference type="EMBL" id="CP013243">
    <property type="protein sequence ID" value="APH13687.1"/>
    <property type="molecule type" value="Genomic_DNA"/>
</dbReference>
<comment type="subcellular location">
    <subcellularLocation>
        <location evidence="1">Membrane</location>
        <topology evidence="1">Multi-pass membrane protein</topology>
    </subcellularLocation>
</comment>
<evidence type="ECO:0000256" key="6">
    <source>
        <dbReference type="ARBA" id="ARBA00023136"/>
    </source>
</evidence>
<evidence type="ECO:0000259" key="8">
    <source>
        <dbReference type="Pfam" id="PF01694"/>
    </source>
</evidence>
<comment type="similarity">
    <text evidence="2">Belongs to the peptidase S54 family.</text>
</comment>
<dbReference type="GO" id="GO:0004252">
    <property type="term" value="F:serine-type endopeptidase activity"/>
    <property type="evidence" value="ECO:0007669"/>
    <property type="project" value="InterPro"/>
</dbReference>
<feature type="transmembrane region" description="Helical" evidence="7">
    <location>
        <begin position="159"/>
        <end position="179"/>
    </location>
</feature>
<evidence type="ECO:0000256" key="2">
    <source>
        <dbReference type="ARBA" id="ARBA00009045"/>
    </source>
</evidence>
<dbReference type="Pfam" id="PF01694">
    <property type="entry name" value="Rhomboid"/>
    <property type="match status" value="1"/>
</dbReference>
<feature type="domain" description="Peptidase S54 rhomboid" evidence="8">
    <location>
        <begin position="200"/>
        <end position="335"/>
    </location>
</feature>
<keyword evidence="5 7" id="KW-1133">Transmembrane helix</keyword>
<evidence type="ECO:0000256" key="5">
    <source>
        <dbReference type="ARBA" id="ARBA00022989"/>
    </source>
</evidence>
<dbReference type="AlphaFoldDB" id="A0A1L3NC47"/>
<dbReference type="eggNOG" id="COG0705">
    <property type="taxonomic scope" value="Bacteria"/>
</dbReference>
<evidence type="ECO:0000256" key="1">
    <source>
        <dbReference type="ARBA" id="ARBA00004141"/>
    </source>
</evidence>
<evidence type="ECO:0000313" key="10">
    <source>
        <dbReference type="Proteomes" id="UP000182204"/>
    </source>
</evidence>
<accession>A0A1L3NC47</accession>
<sequence length="344" mass="38765">MIGIDKFIKDIIEKLMTINNYNVMEINTNEGLESNWIAVKDKDDFYDVLIFSSNFAIKNLNKEYIKEYIQSLVMDKTINLNIAILTDEEIDNSLINFLDSNLIKDMSFILDYNNRNIVYAGEGTRSIVEDIVSVPKQRENIYYNENNMNSHEKSTITKIIIGINIFMYLITAFLSGSIFTSDIRVLIFLGAKVNSFINNGEYYRLITAMFLHGGLIHLALNMYALNSIGPLVEIYFGKVKYLIIYFISGILSSYFSYLFSSSVSIGASGAIFGILGATLIIAYKNRKKGGKEFLNNIISVIVINLILGFSIPNVDNFGHIGGLIGGVIVTFLLMNRAQGREDRV</sequence>
<reference evidence="9 10" key="1">
    <citation type="submission" date="2015-11" db="EMBL/GenBank/DDBJ databases">
        <authorList>
            <person name="Hill K.K."/>
            <person name="Shirey T.B."/>
            <person name="Raphael B."/>
            <person name="Daligault H.E."/>
            <person name="Davenport K.W."/>
            <person name="Bruce D.C."/>
            <person name="Foley B.T."/>
            <person name="Johnson S.L."/>
        </authorList>
    </citation>
    <scope>NUCLEOTIDE SEQUENCE [LARGE SCALE GENOMIC DNA]</scope>
    <source>
        <strain evidence="9 10">CDC_1632</strain>
    </source>
</reference>
<organism evidence="9 10">
    <name type="scientific">Clostridium sporogenes</name>
    <dbReference type="NCBI Taxonomy" id="1509"/>
    <lineage>
        <taxon>Bacteria</taxon>
        <taxon>Bacillati</taxon>
        <taxon>Bacillota</taxon>
        <taxon>Clostridia</taxon>
        <taxon>Eubacteriales</taxon>
        <taxon>Clostridiaceae</taxon>
        <taxon>Clostridium</taxon>
    </lineage>
</organism>
<feature type="transmembrane region" description="Helical" evidence="7">
    <location>
        <begin position="317"/>
        <end position="334"/>
    </location>
</feature>
<evidence type="ECO:0000256" key="4">
    <source>
        <dbReference type="ARBA" id="ARBA00022801"/>
    </source>
</evidence>
<feature type="transmembrane region" description="Helical" evidence="7">
    <location>
        <begin position="202"/>
        <end position="220"/>
    </location>
</feature>
<feature type="transmembrane region" description="Helical" evidence="7">
    <location>
        <begin position="293"/>
        <end position="311"/>
    </location>
</feature>
<dbReference type="Gene3D" id="1.20.1540.10">
    <property type="entry name" value="Rhomboid-like"/>
    <property type="match status" value="1"/>
</dbReference>
<dbReference type="InterPro" id="IPR035952">
    <property type="entry name" value="Rhomboid-like_sf"/>
</dbReference>
<dbReference type="Proteomes" id="UP000182204">
    <property type="component" value="Chromosome"/>
</dbReference>
<keyword evidence="6 7" id="KW-0472">Membrane</keyword>
<feature type="transmembrane region" description="Helical" evidence="7">
    <location>
        <begin position="265"/>
        <end position="281"/>
    </location>
</feature>
<dbReference type="RefSeq" id="WP_072585429.1">
    <property type="nucleotide sequence ID" value="NZ_CP013243.1"/>
</dbReference>